<keyword evidence="2" id="KW-1133">Transmembrane helix</keyword>
<feature type="transmembrane region" description="Helical" evidence="2">
    <location>
        <begin position="83"/>
        <end position="102"/>
    </location>
</feature>
<sequence>MLQPLPSTPVPSVPASRSGTTEGAHARSQTLSRPSLYTPEERARRDETRWTLVQGVLAPVQFLVFLISLGLVVRYLMSGNGETMAAASVLVKTLLLYTIMITGCIWEKVVFGRWLFAPAFFWEDVFSMLVLALHTAYLLAWTGGWLRGRPLMLLALAAYAAYLVNALQFIVKLRQARLQGARP</sequence>
<dbReference type="NCBIfam" id="TIGR02020">
    <property type="entry name" value="BchF"/>
    <property type="match status" value="1"/>
</dbReference>
<gene>
    <name evidence="3" type="ORF">FHS28_003157</name>
</gene>
<feature type="transmembrane region" description="Helical" evidence="2">
    <location>
        <begin position="52"/>
        <end position="77"/>
    </location>
</feature>
<dbReference type="RefSeq" id="WP_088452109.1">
    <property type="nucleotide sequence ID" value="NZ_JACHXO010000005.1"/>
</dbReference>
<feature type="compositionally biased region" description="Polar residues" evidence="1">
    <location>
        <begin position="15"/>
        <end position="31"/>
    </location>
</feature>
<protein>
    <submittedName>
        <fullName evidence="3">3-vinyl bacteriochlorophyllide hydratase</fullName>
        <ecNumber evidence="3">4.2.1.-</ecNumber>
    </submittedName>
</protein>
<dbReference type="GO" id="GO:0016829">
    <property type="term" value="F:lyase activity"/>
    <property type="evidence" value="ECO:0007669"/>
    <property type="project" value="UniProtKB-KW"/>
</dbReference>
<feature type="transmembrane region" description="Helical" evidence="2">
    <location>
        <begin position="151"/>
        <end position="171"/>
    </location>
</feature>
<comment type="caution">
    <text evidence="3">The sequence shown here is derived from an EMBL/GenBank/DDBJ whole genome shotgun (WGS) entry which is preliminary data.</text>
</comment>
<keyword evidence="3" id="KW-0456">Lyase</keyword>
<keyword evidence="2" id="KW-0812">Transmembrane</keyword>
<dbReference type="Pfam" id="PF07284">
    <property type="entry name" value="BCHF"/>
    <property type="match status" value="1"/>
</dbReference>
<organism evidence="3 4">
    <name type="scientific">Roseateles terrae</name>
    <dbReference type="NCBI Taxonomy" id="431060"/>
    <lineage>
        <taxon>Bacteria</taxon>
        <taxon>Pseudomonadati</taxon>
        <taxon>Pseudomonadota</taxon>
        <taxon>Betaproteobacteria</taxon>
        <taxon>Burkholderiales</taxon>
        <taxon>Sphaerotilaceae</taxon>
        <taxon>Roseateles</taxon>
    </lineage>
</organism>
<dbReference type="EMBL" id="JACHXO010000005">
    <property type="protein sequence ID" value="MBB3195751.1"/>
    <property type="molecule type" value="Genomic_DNA"/>
</dbReference>
<evidence type="ECO:0000256" key="2">
    <source>
        <dbReference type="SAM" id="Phobius"/>
    </source>
</evidence>
<name>A0ABR6GVI3_9BURK</name>
<feature type="compositionally biased region" description="Pro residues" evidence="1">
    <location>
        <begin position="1"/>
        <end position="12"/>
    </location>
</feature>
<evidence type="ECO:0000313" key="3">
    <source>
        <dbReference type="EMBL" id="MBB3195751.1"/>
    </source>
</evidence>
<evidence type="ECO:0000313" key="4">
    <source>
        <dbReference type="Proteomes" id="UP000574369"/>
    </source>
</evidence>
<feature type="transmembrane region" description="Helical" evidence="2">
    <location>
        <begin position="114"/>
        <end position="139"/>
    </location>
</feature>
<dbReference type="EC" id="4.2.1.-" evidence="3"/>
<reference evidence="3 4" key="1">
    <citation type="submission" date="2020-08" db="EMBL/GenBank/DDBJ databases">
        <title>Genomic Encyclopedia of Type Strains, Phase III (KMG-III): the genomes of soil and plant-associated and newly described type strains.</title>
        <authorList>
            <person name="Whitman W."/>
        </authorList>
    </citation>
    <scope>NUCLEOTIDE SEQUENCE [LARGE SCALE GENOMIC DNA]</scope>
    <source>
        <strain evidence="3 4">CECT 7247</strain>
    </source>
</reference>
<evidence type="ECO:0000256" key="1">
    <source>
        <dbReference type="SAM" id="MobiDB-lite"/>
    </source>
</evidence>
<proteinExistence type="predicted"/>
<accession>A0ABR6GVI3</accession>
<dbReference type="InterPro" id="IPR009905">
    <property type="entry name" value="BCHF"/>
</dbReference>
<keyword evidence="2" id="KW-0472">Membrane</keyword>
<dbReference type="Proteomes" id="UP000574369">
    <property type="component" value="Unassembled WGS sequence"/>
</dbReference>
<keyword evidence="4" id="KW-1185">Reference proteome</keyword>
<feature type="region of interest" description="Disordered" evidence="1">
    <location>
        <begin position="1"/>
        <end position="31"/>
    </location>
</feature>